<feature type="binding site" evidence="5">
    <location>
        <begin position="213"/>
        <end position="217"/>
    </location>
    <ligand>
        <name>GTP</name>
        <dbReference type="ChEBI" id="CHEBI:37565"/>
    </ligand>
</feature>
<proteinExistence type="predicted"/>
<dbReference type="GO" id="GO:0003924">
    <property type="term" value="F:GTPase activity"/>
    <property type="evidence" value="ECO:0007669"/>
    <property type="project" value="InterPro"/>
</dbReference>
<dbReference type="PANTHER" id="PTHR10218:SF302">
    <property type="entry name" value="GUANINE NUCLEOTIDE-BINDING PROTEIN ALPHA-5 SUBUNIT"/>
    <property type="match status" value="1"/>
</dbReference>
<feature type="binding site" evidence="6">
    <location>
        <position position="51"/>
    </location>
    <ligand>
        <name>Mg(2+)</name>
        <dbReference type="ChEBI" id="CHEBI:18420"/>
    </ligand>
</feature>
<accession>A0A4P9WSN5</accession>
<keyword evidence="6" id="KW-0460">Magnesium</keyword>
<dbReference type="OrthoDB" id="2136472at2759"/>
<reference evidence="8" key="1">
    <citation type="journal article" date="2018" name="Nat. Microbiol.">
        <title>Leveraging single-cell genomics to expand the fungal tree of life.</title>
        <authorList>
            <person name="Ahrendt S.R."/>
            <person name="Quandt C.A."/>
            <person name="Ciobanu D."/>
            <person name="Clum A."/>
            <person name="Salamov A."/>
            <person name="Andreopoulos B."/>
            <person name="Cheng J.F."/>
            <person name="Woyke T."/>
            <person name="Pelin A."/>
            <person name="Henrissat B."/>
            <person name="Reynolds N.K."/>
            <person name="Benny G.L."/>
            <person name="Smith M.E."/>
            <person name="James T.Y."/>
            <person name="Grigoriev I.V."/>
        </authorList>
    </citation>
    <scope>NUCLEOTIDE SEQUENCE [LARGE SCALE GENOMIC DNA]</scope>
</reference>
<evidence type="ECO:0000313" key="7">
    <source>
        <dbReference type="EMBL" id="RKO94036.1"/>
    </source>
</evidence>
<name>A0A4P9WSN5_9FUNG</name>
<feature type="binding site" evidence="5">
    <location>
        <begin position="283"/>
        <end position="286"/>
    </location>
    <ligand>
        <name>GTP</name>
        <dbReference type="ChEBI" id="CHEBI:37565"/>
    </ligand>
</feature>
<keyword evidence="8" id="KW-1185">Reference proteome</keyword>
<dbReference type="AlphaFoldDB" id="A0A4P9WSN5"/>
<dbReference type="SUPFAM" id="SSF47895">
    <property type="entry name" value="Transducin (alpha subunit), insertion domain"/>
    <property type="match status" value="1"/>
</dbReference>
<dbReference type="InterPro" id="IPR011025">
    <property type="entry name" value="GproteinA_insert"/>
</dbReference>
<dbReference type="GO" id="GO:0007188">
    <property type="term" value="P:adenylate cyclase-modulating G protein-coupled receptor signaling pathway"/>
    <property type="evidence" value="ECO:0007669"/>
    <property type="project" value="TreeGrafter"/>
</dbReference>
<dbReference type="SMART" id="SM00275">
    <property type="entry name" value="G_alpha"/>
    <property type="match status" value="1"/>
</dbReference>
<evidence type="ECO:0000256" key="4">
    <source>
        <dbReference type="ARBA" id="ARBA00023224"/>
    </source>
</evidence>
<keyword evidence="4" id="KW-0807">Transducer</keyword>
<evidence type="ECO:0000256" key="2">
    <source>
        <dbReference type="ARBA" id="ARBA00022741"/>
    </source>
</evidence>
<dbReference type="GO" id="GO:0031683">
    <property type="term" value="F:G-protein beta/gamma-subunit complex binding"/>
    <property type="evidence" value="ECO:0007669"/>
    <property type="project" value="InterPro"/>
</dbReference>
<evidence type="ECO:0000256" key="1">
    <source>
        <dbReference type="ARBA" id="ARBA00022723"/>
    </source>
</evidence>
<evidence type="ECO:0000256" key="5">
    <source>
        <dbReference type="PIRSR" id="PIRSR601019-1"/>
    </source>
</evidence>
<keyword evidence="2 5" id="KW-0547">Nucleotide-binding</keyword>
<sequence length="363" mass="41412">MADSMDSPSQRREARRINDAINAELKKEKAAAASLRGPKILLLGSADSGKTTVLKQMKILHGDGFSMDERLAFRHRIMDNILDSMRALIDALNYLDIDWGEKENEELGKIVKASVERVLDGSLPPEVVKAIRTLWKDGGIQACYKRSNEFFIQDTADYFLGNISKFTTKDYVPTDEGFLSEVEGGDILRTRFRTTSITETRFKIDRFIYRMYDVGGQRSDRLCWAPFFESEIHAILFIVSLASYDQMLVEDPTINRMLDALVLFETVSNNPLLKKVNIILFLNKADLFERKLKQTSVKRYFPDYDGGNDVKSAAKYFRKKFQDQNKTPEKKVYTHFTTGTDTSNMKAVIAAVRYIPVPFLTTG</sequence>
<evidence type="ECO:0000313" key="8">
    <source>
        <dbReference type="Proteomes" id="UP000269721"/>
    </source>
</evidence>
<dbReference type="PRINTS" id="PR01241">
    <property type="entry name" value="GPROTEINAFNG"/>
</dbReference>
<feature type="binding site" evidence="6">
    <location>
        <position position="194"/>
    </location>
    <ligand>
        <name>Mg(2+)</name>
        <dbReference type="ChEBI" id="CHEBI:18420"/>
    </ligand>
</feature>
<keyword evidence="1 6" id="KW-0479">Metal-binding</keyword>
<dbReference type="GO" id="GO:0005737">
    <property type="term" value="C:cytoplasm"/>
    <property type="evidence" value="ECO:0007669"/>
    <property type="project" value="TreeGrafter"/>
</dbReference>
<organism evidence="7 8">
    <name type="scientific">Blyttiomyces helicus</name>
    <dbReference type="NCBI Taxonomy" id="388810"/>
    <lineage>
        <taxon>Eukaryota</taxon>
        <taxon>Fungi</taxon>
        <taxon>Fungi incertae sedis</taxon>
        <taxon>Chytridiomycota</taxon>
        <taxon>Chytridiomycota incertae sedis</taxon>
        <taxon>Chytridiomycetes</taxon>
        <taxon>Chytridiomycetes incertae sedis</taxon>
        <taxon>Blyttiomyces</taxon>
    </lineage>
</organism>
<dbReference type="GO" id="GO:0005525">
    <property type="term" value="F:GTP binding"/>
    <property type="evidence" value="ECO:0007669"/>
    <property type="project" value="UniProtKB-KW"/>
</dbReference>
<dbReference type="SUPFAM" id="SSF52540">
    <property type="entry name" value="P-loop containing nucleoside triphosphate hydrolases"/>
    <property type="match status" value="1"/>
</dbReference>
<dbReference type="FunFam" id="3.40.50.300:FF:000692">
    <property type="entry name" value="Guanine nucleotide-binding protein subunit alpha"/>
    <property type="match status" value="1"/>
</dbReference>
<protein>
    <submittedName>
        <fullName evidence="7">Guanine nucleotide binding protein, alpha subunit</fullName>
    </submittedName>
</protein>
<dbReference type="InterPro" id="IPR002975">
    <property type="entry name" value="Fungi_Gprotein_alpha"/>
</dbReference>
<feature type="binding site" evidence="5">
    <location>
        <begin position="188"/>
        <end position="194"/>
    </location>
    <ligand>
        <name>GTP</name>
        <dbReference type="ChEBI" id="CHEBI:37565"/>
    </ligand>
</feature>
<dbReference type="Pfam" id="PF00503">
    <property type="entry name" value="G-alpha"/>
    <property type="match status" value="1"/>
</dbReference>
<dbReference type="PROSITE" id="PS51882">
    <property type="entry name" value="G_ALPHA"/>
    <property type="match status" value="1"/>
</dbReference>
<dbReference type="GO" id="GO:0005834">
    <property type="term" value="C:heterotrimeric G-protein complex"/>
    <property type="evidence" value="ECO:0007669"/>
    <property type="project" value="InterPro"/>
</dbReference>
<dbReference type="PRINTS" id="PR00318">
    <property type="entry name" value="GPROTEINA"/>
</dbReference>
<dbReference type="InterPro" id="IPR001019">
    <property type="entry name" value="Gprotein_alpha_su"/>
</dbReference>
<keyword evidence="3 5" id="KW-0342">GTP-binding</keyword>
<dbReference type="EMBL" id="KZ994035">
    <property type="protein sequence ID" value="RKO94036.1"/>
    <property type="molecule type" value="Genomic_DNA"/>
</dbReference>
<dbReference type="Gene3D" id="1.10.400.10">
    <property type="entry name" value="GI Alpha 1, domain 2-like"/>
    <property type="match status" value="1"/>
</dbReference>
<dbReference type="InterPro" id="IPR027417">
    <property type="entry name" value="P-loop_NTPase"/>
</dbReference>
<dbReference type="Gene3D" id="3.40.50.300">
    <property type="entry name" value="P-loop containing nucleotide triphosphate hydrolases"/>
    <property type="match status" value="1"/>
</dbReference>
<evidence type="ECO:0000256" key="6">
    <source>
        <dbReference type="PIRSR" id="PIRSR601019-2"/>
    </source>
</evidence>
<dbReference type="Proteomes" id="UP000269721">
    <property type="component" value="Unassembled WGS sequence"/>
</dbReference>
<evidence type="ECO:0000256" key="3">
    <source>
        <dbReference type="ARBA" id="ARBA00023134"/>
    </source>
</evidence>
<dbReference type="GO" id="GO:0001664">
    <property type="term" value="F:G protein-coupled receptor binding"/>
    <property type="evidence" value="ECO:0007669"/>
    <property type="project" value="InterPro"/>
</dbReference>
<gene>
    <name evidence="7" type="ORF">BDK51DRAFT_28413</name>
</gene>
<dbReference type="CDD" id="cd00066">
    <property type="entry name" value="G-alpha"/>
    <property type="match status" value="1"/>
</dbReference>
<dbReference type="PANTHER" id="PTHR10218">
    <property type="entry name" value="GTP-BINDING PROTEIN ALPHA SUBUNIT"/>
    <property type="match status" value="1"/>
</dbReference>
<dbReference type="GO" id="GO:0046872">
    <property type="term" value="F:metal ion binding"/>
    <property type="evidence" value="ECO:0007669"/>
    <property type="project" value="UniProtKB-KW"/>
</dbReference>